<dbReference type="Proteomes" id="UP001157914">
    <property type="component" value="Unassembled WGS sequence"/>
</dbReference>
<evidence type="ECO:0000313" key="2">
    <source>
        <dbReference type="Proteomes" id="UP001157914"/>
    </source>
</evidence>
<sequence>MVRGGSKTDQAYRSPHEDLLVRCLMPRVAKELQKRFKDRLDDAPKEIQGADRQTIDTVPPVRVCVPYPVLDLLPVNIPAASPLAPLRQAYRA</sequence>
<reference evidence="1 2" key="1">
    <citation type="submission" date="2017-05" db="EMBL/GenBank/DDBJ databases">
        <authorList>
            <person name="Varghese N."/>
            <person name="Submissions S."/>
        </authorList>
    </citation>
    <scope>NUCLEOTIDE SEQUENCE [LARGE SCALE GENOMIC DNA]</scope>
    <source>
        <strain evidence="1 2">DSM 15949</strain>
    </source>
</reference>
<evidence type="ECO:0000313" key="1">
    <source>
        <dbReference type="EMBL" id="SMP24018.1"/>
    </source>
</evidence>
<organism evidence="1 2">
    <name type="scientific">Roseibium denhamense</name>
    <dbReference type="NCBI Taxonomy" id="76305"/>
    <lineage>
        <taxon>Bacteria</taxon>
        <taxon>Pseudomonadati</taxon>
        <taxon>Pseudomonadota</taxon>
        <taxon>Alphaproteobacteria</taxon>
        <taxon>Hyphomicrobiales</taxon>
        <taxon>Stappiaceae</taxon>
        <taxon>Roseibium</taxon>
    </lineage>
</organism>
<accession>A0ABY1P2H9</accession>
<name>A0ABY1P2H9_9HYPH</name>
<comment type="caution">
    <text evidence="1">The sequence shown here is derived from an EMBL/GenBank/DDBJ whole genome shotgun (WGS) entry which is preliminary data.</text>
</comment>
<protein>
    <submittedName>
        <fullName evidence="1">Uncharacterized protein</fullName>
    </submittedName>
</protein>
<gene>
    <name evidence="1" type="ORF">SAMN06265374_2356</name>
</gene>
<proteinExistence type="predicted"/>
<dbReference type="EMBL" id="FXTT01000003">
    <property type="protein sequence ID" value="SMP24018.1"/>
    <property type="molecule type" value="Genomic_DNA"/>
</dbReference>
<keyword evidence="2" id="KW-1185">Reference proteome</keyword>